<name>A0A398B9Q1_9BACI</name>
<comment type="similarity">
    <text evidence="2">Belongs to the IucA/IucC family.</text>
</comment>
<proteinExistence type="inferred from homology"/>
<sequence>MNTQLSASFITMQNLINCYIRETGQGIWRSVNGISNEEVLVIELKKQPVTLYLPVKYRSVTGRHLFKRELCYQIHHQEMKELDMVTLLSLFMKEVTDDLLQVNDFIVRVLLSYENMNLFIERRKHELEECYKWDKTFLQSEQSLLIGHQLHPTPKSRQGILPEEEFIFAPELKGNFQLHYFRAHRSIVKEQSAYSQSATNIIKKQLIQDKTISREFTLKYCQDDEYTLIPMHPLQARFLLGKEEVTNWIHKEQLTYLGPQGGLFYPTSSVRTVYSPDADVMYKFSIPVKITNSLRVNKVKELNRGVEVARLLQASLESELHAQYPAFQFVKDPAFVMLGDEELGFEVMIRDNPFKEEGYNTTLLASLCQDHVFNEASQLTNIIRNICNNNNLTTEQASEIWFKRYIDITLKPMLWLYTQKGIALEAHQQNSIIHLDQDGYPSIFYYRDNQGYYFMKSKEAALRELLPTLNRESDTVCEDGVAEERFRYYVFFNHIFGLINAFGVSNLIDERKLLTLLREELTPYLLQDHTQLVTSLLEHKELPCKANFLTRVHDMDELVGALETQSVYVNIDNPLYKAVGVNQ</sequence>
<evidence type="ECO:0000259" key="3">
    <source>
        <dbReference type="Pfam" id="PF04183"/>
    </source>
</evidence>
<accession>A0A398B9Q1</accession>
<dbReference type="Pfam" id="PF04183">
    <property type="entry name" value="IucA_IucC"/>
    <property type="match status" value="1"/>
</dbReference>
<dbReference type="GO" id="GO:0016881">
    <property type="term" value="F:acid-amino acid ligase activity"/>
    <property type="evidence" value="ECO:0007669"/>
    <property type="project" value="UniProtKB-ARBA"/>
</dbReference>
<protein>
    <submittedName>
        <fullName evidence="5">IucA/IucC family siderophore biosynthesis protein</fullName>
    </submittedName>
</protein>
<organism evidence="5 6">
    <name type="scientific">Peribacillus asahii</name>
    <dbReference type="NCBI Taxonomy" id="228899"/>
    <lineage>
        <taxon>Bacteria</taxon>
        <taxon>Bacillati</taxon>
        <taxon>Bacillota</taxon>
        <taxon>Bacilli</taxon>
        <taxon>Bacillales</taxon>
        <taxon>Bacillaceae</taxon>
        <taxon>Peribacillus</taxon>
    </lineage>
</organism>
<evidence type="ECO:0000313" key="5">
    <source>
        <dbReference type="EMBL" id="RID86705.1"/>
    </source>
</evidence>
<keyword evidence="6" id="KW-1185">Reference proteome</keyword>
<dbReference type="InterPro" id="IPR022770">
    <property type="entry name" value="IucA/IucC-like_C"/>
</dbReference>
<gene>
    <name evidence="5" type="ORF">D1953_08430</name>
</gene>
<evidence type="ECO:0000313" key="6">
    <source>
        <dbReference type="Proteomes" id="UP000266016"/>
    </source>
</evidence>
<dbReference type="PANTHER" id="PTHR34384:SF5">
    <property type="entry name" value="L-2,3-DIAMINOPROPANOATE--CITRATE LIGASE"/>
    <property type="match status" value="1"/>
</dbReference>
<dbReference type="AlphaFoldDB" id="A0A398B9Q1"/>
<feature type="domain" description="Aerobactin siderophore biosynthesis IucA/IucC N-terminal" evidence="3">
    <location>
        <begin position="136"/>
        <end position="369"/>
    </location>
</feature>
<dbReference type="EMBL" id="QWVS01000014">
    <property type="protein sequence ID" value="RID86705.1"/>
    <property type="molecule type" value="Genomic_DNA"/>
</dbReference>
<dbReference type="Gene3D" id="1.10.510.40">
    <property type="match status" value="1"/>
</dbReference>
<evidence type="ECO:0000256" key="2">
    <source>
        <dbReference type="ARBA" id="ARBA00007832"/>
    </source>
</evidence>
<dbReference type="Proteomes" id="UP000266016">
    <property type="component" value="Unassembled WGS sequence"/>
</dbReference>
<comment type="caution">
    <text evidence="5">The sequence shown here is derived from an EMBL/GenBank/DDBJ whole genome shotgun (WGS) entry which is preliminary data.</text>
</comment>
<dbReference type="InterPro" id="IPR007310">
    <property type="entry name" value="Aerobactin_biosyn_IucA/IucC_N"/>
</dbReference>
<dbReference type="GO" id="GO:0019290">
    <property type="term" value="P:siderophore biosynthetic process"/>
    <property type="evidence" value="ECO:0007669"/>
    <property type="project" value="InterPro"/>
</dbReference>
<dbReference type="PANTHER" id="PTHR34384">
    <property type="entry name" value="L-2,3-DIAMINOPROPANOATE--CITRATE LIGASE"/>
    <property type="match status" value="1"/>
</dbReference>
<evidence type="ECO:0000259" key="4">
    <source>
        <dbReference type="Pfam" id="PF06276"/>
    </source>
</evidence>
<comment type="pathway">
    <text evidence="1">Siderophore biosynthesis.</text>
</comment>
<evidence type="ECO:0000256" key="1">
    <source>
        <dbReference type="ARBA" id="ARBA00004924"/>
    </source>
</evidence>
<dbReference type="InterPro" id="IPR037455">
    <property type="entry name" value="LucA/IucC-like"/>
</dbReference>
<dbReference type="Pfam" id="PF06276">
    <property type="entry name" value="FhuF"/>
    <property type="match status" value="1"/>
</dbReference>
<dbReference type="RefSeq" id="WP_119116739.1">
    <property type="nucleotide sequence ID" value="NZ_QWVS01000014.1"/>
</dbReference>
<feature type="domain" description="Aerobactin siderophore biosynthesis IucA/IucC-like C-terminal" evidence="4">
    <location>
        <begin position="400"/>
        <end position="558"/>
    </location>
</feature>
<reference evidence="5 6" key="1">
    <citation type="submission" date="2018-08" db="EMBL/GenBank/DDBJ databases">
        <title>Bacillus jemisoniae sp. nov., Bacillus chryseoplanitiae sp. nov., Bacillus resnikiae sp. nov., and Bacillus frankliniae sp. nov., isolated from Viking spacecraft and associated surfaces.</title>
        <authorList>
            <person name="Seuylemezian A."/>
            <person name="Vaishampayan P."/>
        </authorList>
    </citation>
    <scope>NUCLEOTIDE SEQUENCE [LARGE SCALE GENOMIC DNA]</scope>
    <source>
        <strain evidence="5 6">MA001</strain>
    </source>
</reference>